<keyword evidence="3" id="KW-0732">Signal</keyword>
<sequence>MITIGRRLMLVGLIVVTLQIWNVSMAPTEKITKTIGQLMMSSNKVDLVNYFEELKLDKFCNFPLLDVKNFTMVENEFIFPCFCTVMYNVSNEFEYGLINSSDLEAAKFVTDNHKVNDEIMFHMWKNITKNSQSMKLLMDPLNSISKWNKVCYNLNNELHTYCKFLNVEVLLFYNVVLEKSTKSIKKNIDNPPKDLKEPIDTSAVVAELKTPEDQPQIKVNKSPENEKNVGDIPKIVEVNIDNNNNNNNDEELRSDVPKDINFDEDDTTVEDEKPVEETETQTPIDTKPDSKSNDDYPKEDDGTIHRSAETKEGLSRLGPKPKFANRGFGDTEESHFLFYFSIMTILSMIFYLALYNKKKIIALLIEGRRSTNHRRRPNTSSYSKVETDDGSTVF</sequence>
<organism evidence="4 5">
    <name type="scientific">Aphis glycines</name>
    <name type="common">Soybean aphid</name>
    <dbReference type="NCBI Taxonomy" id="307491"/>
    <lineage>
        <taxon>Eukaryota</taxon>
        <taxon>Metazoa</taxon>
        <taxon>Ecdysozoa</taxon>
        <taxon>Arthropoda</taxon>
        <taxon>Hexapoda</taxon>
        <taxon>Insecta</taxon>
        <taxon>Pterygota</taxon>
        <taxon>Neoptera</taxon>
        <taxon>Paraneoptera</taxon>
        <taxon>Hemiptera</taxon>
        <taxon>Sternorrhyncha</taxon>
        <taxon>Aphidomorpha</taxon>
        <taxon>Aphidoidea</taxon>
        <taxon>Aphididae</taxon>
        <taxon>Aphidini</taxon>
        <taxon>Aphis</taxon>
        <taxon>Aphis</taxon>
    </lineage>
</organism>
<feature type="transmembrane region" description="Helical" evidence="2">
    <location>
        <begin position="336"/>
        <end position="354"/>
    </location>
</feature>
<feature type="chain" id="PRO_5026191549" evidence="3">
    <location>
        <begin position="26"/>
        <end position="394"/>
    </location>
</feature>
<comment type="caution">
    <text evidence="4">The sequence shown here is derived from an EMBL/GenBank/DDBJ whole genome shotgun (WGS) entry which is preliminary data.</text>
</comment>
<evidence type="ECO:0000313" key="5">
    <source>
        <dbReference type="Proteomes" id="UP000475862"/>
    </source>
</evidence>
<feature type="signal peptide" evidence="3">
    <location>
        <begin position="1"/>
        <end position="25"/>
    </location>
</feature>
<feature type="region of interest" description="Disordered" evidence="1">
    <location>
        <begin position="372"/>
        <end position="394"/>
    </location>
</feature>
<evidence type="ECO:0000256" key="3">
    <source>
        <dbReference type="SAM" id="SignalP"/>
    </source>
</evidence>
<keyword evidence="5" id="KW-1185">Reference proteome</keyword>
<keyword evidence="2" id="KW-1133">Transmembrane helix</keyword>
<evidence type="ECO:0000256" key="2">
    <source>
        <dbReference type="SAM" id="Phobius"/>
    </source>
</evidence>
<dbReference type="Proteomes" id="UP000475862">
    <property type="component" value="Unassembled WGS sequence"/>
</dbReference>
<proteinExistence type="predicted"/>
<keyword evidence="2" id="KW-0812">Transmembrane</keyword>
<feature type="compositionally biased region" description="Basic and acidic residues" evidence="1">
    <location>
        <begin position="250"/>
        <end position="261"/>
    </location>
</feature>
<gene>
    <name evidence="4" type="ORF">AGLY_001519</name>
</gene>
<evidence type="ECO:0000256" key="1">
    <source>
        <dbReference type="SAM" id="MobiDB-lite"/>
    </source>
</evidence>
<name>A0A6G0U6D7_APHGL</name>
<dbReference type="OrthoDB" id="5846619at2759"/>
<accession>A0A6G0U6D7</accession>
<evidence type="ECO:0000313" key="4">
    <source>
        <dbReference type="EMBL" id="KAE9544340.1"/>
    </source>
</evidence>
<keyword evidence="2" id="KW-0472">Membrane</keyword>
<feature type="compositionally biased region" description="Low complexity" evidence="1">
    <location>
        <begin position="235"/>
        <end position="247"/>
    </location>
</feature>
<reference evidence="4 5" key="1">
    <citation type="submission" date="2019-08" db="EMBL/GenBank/DDBJ databases">
        <title>The genome of the soybean aphid Biotype 1, its phylome, world population structure and adaptation to the North American continent.</title>
        <authorList>
            <person name="Giordano R."/>
            <person name="Donthu R.K."/>
            <person name="Hernandez A.G."/>
            <person name="Wright C.L."/>
            <person name="Zimin A.V."/>
        </authorList>
    </citation>
    <scope>NUCLEOTIDE SEQUENCE [LARGE SCALE GENOMIC DNA]</scope>
    <source>
        <tissue evidence="4">Whole aphids</tissue>
    </source>
</reference>
<dbReference type="EMBL" id="VYZN01000002">
    <property type="protein sequence ID" value="KAE9544340.1"/>
    <property type="molecule type" value="Genomic_DNA"/>
</dbReference>
<feature type="compositionally biased region" description="Basic and acidic residues" evidence="1">
    <location>
        <begin position="286"/>
        <end position="314"/>
    </location>
</feature>
<protein>
    <submittedName>
        <fullName evidence="4">Uncharacterized protein</fullName>
    </submittedName>
</protein>
<feature type="region of interest" description="Disordered" evidence="1">
    <location>
        <begin position="208"/>
        <end position="318"/>
    </location>
</feature>
<dbReference type="AlphaFoldDB" id="A0A6G0U6D7"/>